<name>A0A1G6PXD0_9EURY</name>
<evidence type="ECO:0000256" key="1">
    <source>
        <dbReference type="SAM" id="MobiDB-lite"/>
    </source>
</evidence>
<sequence length="45" mass="4726">MTVFLARPPEGWQDTGGDREETEIGPSTDDAGGNETGADNETDDA</sequence>
<dbReference type="RefSeq" id="WP_175542161.1">
    <property type="nucleotide sequence ID" value="NZ_FMZP01000008.1"/>
</dbReference>
<dbReference type="AlphaFoldDB" id="A0A1G6PXD0"/>
<feature type="region of interest" description="Disordered" evidence="1">
    <location>
        <begin position="1"/>
        <end position="45"/>
    </location>
</feature>
<reference evidence="2 3" key="1">
    <citation type="submission" date="2016-10" db="EMBL/GenBank/DDBJ databases">
        <authorList>
            <person name="Varghese N."/>
            <person name="Submissions S."/>
        </authorList>
    </citation>
    <scope>NUCLEOTIDE SEQUENCE [LARGE SCALE GENOMIC DNA]</scope>
    <source>
        <strain evidence="2 3">CDM_1</strain>
    </source>
</reference>
<gene>
    <name evidence="2" type="ORF">SAMN05192552_100843</name>
</gene>
<evidence type="ECO:0000313" key="2">
    <source>
        <dbReference type="EMBL" id="SDC84708.1"/>
    </source>
</evidence>
<proteinExistence type="predicted"/>
<accession>A0A1G6PXD0</accession>
<organism evidence="2 3">
    <name type="scientific">Natrinema hispanicum</name>
    <dbReference type="NCBI Taxonomy" id="392421"/>
    <lineage>
        <taxon>Archaea</taxon>
        <taxon>Methanobacteriati</taxon>
        <taxon>Methanobacteriota</taxon>
        <taxon>Stenosarchaea group</taxon>
        <taxon>Halobacteria</taxon>
        <taxon>Halobacteriales</taxon>
        <taxon>Natrialbaceae</taxon>
        <taxon>Natrinema</taxon>
    </lineage>
</organism>
<dbReference type="EMBL" id="FMZP01000008">
    <property type="protein sequence ID" value="SDC84708.1"/>
    <property type="molecule type" value="Genomic_DNA"/>
</dbReference>
<evidence type="ECO:0000313" key="3">
    <source>
        <dbReference type="Proteomes" id="UP000324021"/>
    </source>
</evidence>
<dbReference type="Proteomes" id="UP000324021">
    <property type="component" value="Unassembled WGS sequence"/>
</dbReference>
<protein>
    <submittedName>
        <fullName evidence="2">Uncharacterized protein</fullName>
    </submittedName>
</protein>